<keyword evidence="1" id="KW-0853">WD repeat</keyword>
<evidence type="ECO:0000313" key="5">
    <source>
        <dbReference type="RefSeq" id="XP_041437105.1"/>
    </source>
</evidence>
<dbReference type="Proteomes" id="UP000186698">
    <property type="component" value="Chromosome 2L"/>
</dbReference>
<dbReference type="RefSeq" id="XP_041437105.1">
    <property type="nucleotide sequence ID" value="XM_041581171.1"/>
</dbReference>
<dbReference type="OrthoDB" id="407922at2759"/>
<gene>
    <name evidence="5" type="primary">LOC121399624</name>
</gene>
<reference evidence="5" key="1">
    <citation type="submission" date="2025-08" db="UniProtKB">
        <authorList>
            <consortium name="RefSeq"/>
        </authorList>
    </citation>
    <scope>IDENTIFICATION</scope>
    <source>
        <strain evidence="5">J_2021</strain>
        <tissue evidence="5">Erythrocytes</tissue>
    </source>
</reference>
<dbReference type="PANTHER" id="PTHR19853:SF0">
    <property type="entry name" value="WD REPEAT-CONTAINING PROTEIN 3"/>
    <property type="match status" value="1"/>
</dbReference>
<feature type="domain" description="Small-subunit processome Utp12" evidence="3">
    <location>
        <begin position="19"/>
        <end position="108"/>
    </location>
</feature>
<dbReference type="GO" id="GO:0030490">
    <property type="term" value="P:maturation of SSU-rRNA"/>
    <property type="evidence" value="ECO:0007669"/>
    <property type="project" value="TreeGrafter"/>
</dbReference>
<dbReference type="InterPro" id="IPR051570">
    <property type="entry name" value="TBC1_cilium_biogenesis"/>
</dbReference>
<protein>
    <submittedName>
        <fullName evidence="5">WD repeat-containing protein 3-like</fullName>
    </submittedName>
</protein>
<dbReference type="GO" id="GO:0034388">
    <property type="term" value="C:Pwp2p-containing subcomplex of 90S preribosome"/>
    <property type="evidence" value="ECO:0007669"/>
    <property type="project" value="TreeGrafter"/>
</dbReference>
<dbReference type="GeneID" id="121399624"/>
<dbReference type="PANTHER" id="PTHR19853">
    <property type="entry name" value="WD REPEAT CONTAINING PROTEIN 3 WDR3"/>
    <property type="match status" value="1"/>
</dbReference>
<sequence>MMPGRGGRTLFLTLCLIDSELEESLLVLLFSLVPDALALFRDYIRQGGDVELTCRCLFFLLRIQFGQITSNQMLLGVNEDLKNCIISWVAEVRDMMGVNMAALQFLKREVGAKEEVQFFADATERLKGEKEEEEKE</sequence>
<dbReference type="Pfam" id="PF04003">
    <property type="entry name" value="Utp12"/>
    <property type="match status" value="1"/>
</dbReference>
<accession>A0A8J1M7T1</accession>
<evidence type="ECO:0000259" key="3">
    <source>
        <dbReference type="Pfam" id="PF04003"/>
    </source>
</evidence>
<evidence type="ECO:0000256" key="1">
    <source>
        <dbReference type="ARBA" id="ARBA00022574"/>
    </source>
</evidence>
<dbReference type="AlphaFoldDB" id="A0A8J1M7T1"/>
<evidence type="ECO:0000256" key="2">
    <source>
        <dbReference type="ARBA" id="ARBA00022737"/>
    </source>
</evidence>
<name>A0A8J1M7T1_XENLA</name>
<dbReference type="GO" id="GO:0032040">
    <property type="term" value="C:small-subunit processome"/>
    <property type="evidence" value="ECO:0007669"/>
    <property type="project" value="TreeGrafter"/>
</dbReference>
<organism evidence="4 5">
    <name type="scientific">Xenopus laevis</name>
    <name type="common">African clawed frog</name>
    <dbReference type="NCBI Taxonomy" id="8355"/>
    <lineage>
        <taxon>Eukaryota</taxon>
        <taxon>Metazoa</taxon>
        <taxon>Chordata</taxon>
        <taxon>Craniata</taxon>
        <taxon>Vertebrata</taxon>
        <taxon>Euteleostomi</taxon>
        <taxon>Amphibia</taxon>
        <taxon>Batrachia</taxon>
        <taxon>Anura</taxon>
        <taxon>Pipoidea</taxon>
        <taxon>Pipidae</taxon>
        <taxon>Xenopodinae</taxon>
        <taxon>Xenopus</taxon>
        <taxon>Xenopus</taxon>
    </lineage>
</organism>
<proteinExistence type="predicted"/>
<evidence type="ECO:0000313" key="4">
    <source>
        <dbReference type="Proteomes" id="UP000186698"/>
    </source>
</evidence>
<keyword evidence="4" id="KW-1185">Reference proteome</keyword>
<dbReference type="InterPro" id="IPR007148">
    <property type="entry name" value="SSU_processome_Utp12"/>
</dbReference>
<keyword evidence="2" id="KW-0677">Repeat</keyword>
<dbReference type="KEGG" id="xla:121399624"/>
<dbReference type="GO" id="GO:0030515">
    <property type="term" value="F:snoRNA binding"/>
    <property type="evidence" value="ECO:0007669"/>
    <property type="project" value="TreeGrafter"/>
</dbReference>
<dbReference type="CTD" id="121399624"/>